<dbReference type="EMBL" id="JARQWQ010000104">
    <property type="protein sequence ID" value="KAK2550947.1"/>
    <property type="molecule type" value="Genomic_DNA"/>
</dbReference>
<keyword evidence="3" id="KW-1185">Reference proteome</keyword>
<dbReference type="InterPro" id="IPR000488">
    <property type="entry name" value="Death_dom"/>
</dbReference>
<protein>
    <recommendedName>
        <fullName evidence="1">Death domain-containing protein</fullName>
    </recommendedName>
</protein>
<dbReference type="SUPFAM" id="SSF47986">
    <property type="entry name" value="DEATH domain"/>
    <property type="match status" value="1"/>
</dbReference>
<dbReference type="Proteomes" id="UP001249851">
    <property type="component" value="Unassembled WGS sequence"/>
</dbReference>
<dbReference type="InterPro" id="IPR011029">
    <property type="entry name" value="DEATH-like_dom_sf"/>
</dbReference>
<name>A0AAD9PXL2_ACRCE</name>
<comment type="caution">
    <text evidence="2">The sequence shown here is derived from an EMBL/GenBank/DDBJ whole genome shotgun (WGS) entry which is preliminary data.</text>
</comment>
<gene>
    <name evidence="2" type="ORF">P5673_028330</name>
</gene>
<evidence type="ECO:0000259" key="1">
    <source>
        <dbReference type="Pfam" id="PF00531"/>
    </source>
</evidence>
<dbReference type="AlphaFoldDB" id="A0AAD9PXL2"/>
<organism evidence="2 3">
    <name type="scientific">Acropora cervicornis</name>
    <name type="common">Staghorn coral</name>
    <dbReference type="NCBI Taxonomy" id="6130"/>
    <lineage>
        <taxon>Eukaryota</taxon>
        <taxon>Metazoa</taxon>
        <taxon>Cnidaria</taxon>
        <taxon>Anthozoa</taxon>
        <taxon>Hexacorallia</taxon>
        <taxon>Scleractinia</taxon>
        <taxon>Astrocoeniina</taxon>
        <taxon>Acroporidae</taxon>
        <taxon>Acropora</taxon>
    </lineage>
</organism>
<evidence type="ECO:0000313" key="2">
    <source>
        <dbReference type="EMBL" id="KAK2550947.1"/>
    </source>
</evidence>
<dbReference type="Pfam" id="PF00531">
    <property type="entry name" value="Death"/>
    <property type="match status" value="1"/>
</dbReference>
<accession>A0AAD9PXL2</accession>
<evidence type="ECO:0000313" key="3">
    <source>
        <dbReference type="Proteomes" id="UP001249851"/>
    </source>
</evidence>
<proteinExistence type="predicted"/>
<feature type="domain" description="Death" evidence="1">
    <location>
        <begin position="48"/>
        <end position="122"/>
    </location>
</feature>
<reference evidence="2" key="2">
    <citation type="journal article" date="2023" name="Science">
        <title>Genomic signatures of disease resistance in endangered staghorn corals.</title>
        <authorList>
            <person name="Vollmer S.V."/>
            <person name="Selwyn J.D."/>
            <person name="Despard B.A."/>
            <person name="Roesel C.L."/>
        </authorList>
    </citation>
    <scope>NUCLEOTIDE SEQUENCE</scope>
    <source>
        <strain evidence="2">K2</strain>
    </source>
</reference>
<dbReference type="Gene3D" id="1.10.533.10">
    <property type="entry name" value="Death Domain, Fas"/>
    <property type="match status" value="1"/>
</dbReference>
<dbReference type="GO" id="GO:0007165">
    <property type="term" value="P:signal transduction"/>
    <property type="evidence" value="ECO:0007669"/>
    <property type="project" value="InterPro"/>
</dbReference>
<reference evidence="2" key="1">
    <citation type="journal article" date="2023" name="G3 (Bethesda)">
        <title>Whole genome assembly and annotation of the endangered Caribbean coral Acropora cervicornis.</title>
        <authorList>
            <person name="Selwyn J.D."/>
            <person name="Vollmer S.V."/>
        </authorList>
    </citation>
    <scope>NUCLEOTIDE SEQUENCE</scope>
    <source>
        <strain evidence="2">K2</strain>
    </source>
</reference>
<sequence length="125" mass="14510">MAFFAQIFCKAFSPSKVSAKMTKVMDESTLNRREWAVKDLPFPVLNKICVKLNIKSEFFDDFRMVAEKLGTDRDIIEWIGQSENPTYKIFTSCHRGAKVSRLIEILHEIERPEVAKLLEDWVAEP</sequence>